<evidence type="ECO:0000256" key="5">
    <source>
        <dbReference type="ARBA" id="ARBA00023136"/>
    </source>
</evidence>
<dbReference type="PANTHER" id="PTHR11662:SF399">
    <property type="entry name" value="FI19708P1-RELATED"/>
    <property type="match status" value="1"/>
</dbReference>
<feature type="transmembrane region" description="Helical" evidence="6">
    <location>
        <begin position="367"/>
        <end position="387"/>
    </location>
</feature>
<feature type="domain" description="Major facilitator superfamily (MFS) profile" evidence="7">
    <location>
        <begin position="8"/>
        <end position="419"/>
    </location>
</feature>
<evidence type="ECO:0000256" key="3">
    <source>
        <dbReference type="ARBA" id="ARBA00022692"/>
    </source>
</evidence>
<dbReference type="InterPro" id="IPR050382">
    <property type="entry name" value="MFS_Na/Anion_cotransporter"/>
</dbReference>
<dbReference type="Gene3D" id="1.20.1250.20">
    <property type="entry name" value="MFS general substrate transporter like domains"/>
    <property type="match status" value="2"/>
</dbReference>
<feature type="transmembrane region" description="Helical" evidence="6">
    <location>
        <begin position="307"/>
        <end position="326"/>
    </location>
</feature>
<organism evidence="8 9">
    <name type="scientific">Lentzea tibetensis</name>
    <dbReference type="NCBI Taxonomy" id="2591470"/>
    <lineage>
        <taxon>Bacteria</taxon>
        <taxon>Bacillati</taxon>
        <taxon>Actinomycetota</taxon>
        <taxon>Actinomycetes</taxon>
        <taxon>Pseudonocardiales</taxon>
        <taxon>Pseudonocardiaceae</taxon>
        <taxon>Lentzea</taxon>
    </lineage>
</organism>
<keyword evidence="2" id="KW-1003">Cell membrane</keyword>
<keyword evidence="5 6" id="KW-0472">Membrane</keyword>
<protein>
    <submittedName>
        <fullName evidence="8">MFS transporter</fullName>
    </submittedName>
</protein>
<feature type="transmembrane region" description="Helical" evidence="6">
    <location>
        <begin position="266"/>
        <end position="286"/>
    </location>
</feature>
<evidence type="ECO:0000256" key="2">
    <source>
        <dbReference type="ARBA" id="ARBA00022475"/>
    </source>
</evidence>
<accession>A0A563EY74</accession>
<feature type="transmembrane region" description="Helical" evidence="6">
    <location>
        <begin position="139"/>
        <end position="165"/>
    </location>
</feature>
<dbReference type="RefSeq" id="WP_146350721.1">
    <property type="nucleotide sequence ID" value="NZ_VOBR01000005.1"/>
</dbReference>
<evidence type="ECO:0000313" key="8">
    <source>
        <dbReference type="EMBL" id="TWP52665.1"/>
    </source>
</evidence>
<evidence type="ECO:0000313" key="9">
    <source>
        <dbReference type="Proteomes" id="UP000316639"/>
    </source>
</evidence>
<dbReference type="Proteomes" id="UP000316639">
    <property type="component" value="Unassembled WGS sequence"/>
</dbReference>
<reference evidence="8 9" key="1">
    <citation type="submission" date="2019-07" db="EMBL/GenBank/DDBJ databases">
        <title>Lentzea xizangensis sp. nov., isolated from Qinghai-Tibetan Plateau Soils.</title>
        <authorList>
            <person name="Huang J."/>
        </authorList>
    </citation>
    <scope>NUCLEOTIDE SEQUENCE [LARGE SCALE GENOMIC DNA]</scope>
    <source>
        <strain evidence="8 9">FXJ1.1311</strain>
    </source>
</reference>
<sequence>MSRYRYVIFGLLVVVALINYIDRGAISYAAGSITAEFGFDKKSWGEVLGFFGYGYMFGALVGGWFADRLGPRRVWLWAGAAWSVLEIASAFAGELGLLLGSALWGFAVVRVLFGFAEGPAYSTINRTMADWAAPKERGFAVSLGLLSTPLGALLTAPVSVGLLTLTGNWRVTFIVLGAAGLLLLVAFYRLFRNRPEEHPSVSPDELALIRSSAGPEAVARPLPAAAFFRSRTLLLNAVGYFAFMFVNFTILTWVPKYLQDEFGFSLGSLWYLGMVPWVGACVTIVLGGRISDWLRRRTGNLRIARNALAVASMALTATCFLLIPFVSGPVAVLSLMALGNALNSLPNAVFWSVIIDTAPSRAGTFGGFTHFIANIATILAPTLAGYLATSYGYSSMFVAAGAATVLGMCAMALIRPGRLNARDELSPVERPANMGA</sequence>
<name>A0A563EY74_9PSEU</name>
<feature type="transmembrane region" description="Helical" evidence="6">
    <location>
        <begin position="98"/>
        <end position="118"/>
    </location>
</feature>
<feature type="transmembrane region" description="Helical" evidence="6">
    <location>
        <begin position="171"/>
        <end position="191"/>
    </location>
</feature>
<comment type="subcellular location">
    <subcellularLocation>
        <location evidence="1">Cell membrane</location>
        <topology evidence="1">Multi-pass membrane protein</topology>
    </subcellularLocation>
</comment>
<dbReference type="InterPro" id="IPR020846">
    <property type="entry name" value="MFS_dom"/>
</dbReference>
<evidence type="ECO:0000256" key="1">
    <source>
        <dbReference type="ARBA" id="ARBA00004651"/>
    </source>
</evidence>
<gene>
    <name evidence="8" type="ORF">FKR81_10210</name>
</gene>
<dbReference type="EMBL" id="VOBR01000005">
    <property type="protein sequence ID" value="TWP52665.1"/>
    <property type="molecule type" value="Genomic_DNA"/>
</dbReference>
<evidence type="ECO:0000256" key="6">
    <source>
        <dbReference type="SAM" id="Phobius"/>
    </source>
</evidence>
<keyword evidence="9" id="KW-1185">Reference proteome</keyword>
<comment type="caution">
    <text evidence="8">The sequence shown here is derived from an EMBL/GenBank/DDBJ whole genome shotgun (WGS) entry which is preliminary data.</text>
</comment>
<keyword evidence="4 6" id="KW-1133">Transmembrane helix</keyword>
<dbReference type="AlphaFoldDB" id="A0A563EY74"/>
<dbReference type="Pfam" id="PF07690">
    <property type="entry name" value="MFS_1"/>
    <property type="match status" value="1"/>
</dbReference>
<dbReference type="GO" id="GO:0022857">
    <property type="term" value="F:transmembrane transporter activity"/>
    <property type="evidence" value="ECO:0007669"/>
    <property type="project" value="InterPro"/>
</dbReference>
<evidence type="ECO:0000256" key="4">
    <source>
        <dbReference type="ARBA" id="ARBA00022989"/>
    </source>
</evidence>
<dbReference type="GO" id="GO:0005886">
    <property type="term" value="C:plasma membrane"/>
    <property type="evidence" value="ECO:0007669"/>
    <property type="project" value="UniProtKB-SubCell"/>
</dbReference>
<feature type="transmembrane region" description="Helical" evidence="6">
    <location>
        <begin position="47"/>
        <end position="67"/>
    </location>
</feature>
<dbReference type="PANTHER" id="PTHR11662">
    <property type="entry name" value="SOLUTE CARRIER FAMILY 17"/>
    <property type="match status" value="1"/>
</dbReference>
<proteinExistence type="predicted"/>
<keyword evidence="3 6" id="KW-0812">Transmembrane</keyword>
<dbReference type="SUPFAM" id="SSF103473">
    <property type="entry name" value="MFS general substrate transporter"/>
    <property type="match status" value="1"/>
</dbReference>
<dbReference type="InterPro" id="IPR036259">
    <property type="entry name" value="MFS_trans_sf"/>
</dbReference>
<evidence type="ECO:0000259" key="7">
    <source>
        <dbReference type="PROSITE" id="PS50850"/>
    </source>
</evidence>
<feature type="transmembrane region" description="Helical" evidence="6">
    <location>
        <begin position="74"/>
        <end position="92"/>
    </location>
</feature>
<dbReference type="OrthoDB" id="8596007at2"/>
<dbReference type="PIRSF" id="PIRSF002808">
    <property type="entry name" value="Hexose_phosphate_transp"/>
    <property type="match status" value="1"/>
</dbReference>
<dbReference type="PROSITE" id="PS50850">
    <property type="entry name" value="MFS"/>
    <property type="match status" value="1"/>
</dbReference>
<feature type="transmembrane region" description="Helical" evidence="6">
    <location>
        <begin position="233"/>
        <end position="254"/>
    </location>
</feature>
<dbReference type="InterPro" id="IPR011701">
    <property type="entry name" value="MFS"/>
</dbReference>
<feature type="transmembrane region" description="Helical" evidence="6">
    <location>
        <begin position="332"/>
        <end position="355"/>
    </location>
</feature>
<dbReference type="InterPro" id="IPR000849">
    <property type="entry name" value="Sugar_P_transporter"/>
</dbReference>
<feature type="transmembrane region" description="Helical" evidence="6">
    <location>
        <begin position="393"/>
        <end position="414"/>
    </location>
</feature>